<dbReference type="Gene3D" id="3.40.470.10">
    <property type="entry name" value="Uracil-DNA glycosylase-like domain"/>
    <property type="match status" value="1"/>
</dbReference>
<reference evidence="6" key="1">
    <citation type="submission" date="2022-08" db="EMBL/GenBank/DDBJ databases">
        <authorList>
            <consortium name="DOE Joint Genome Institute"/>
            <person name="Min B."/>
            <person name="Riley R."/>
            <person name="Sierra-Patev S."/>
            <person name="Naranjo-Ortiz M."/>
            <person name="Looney B."/>
            <person name="Konkel Z."/>
            <person name="Slot J.C."/>
            <person name="Sakamoto Y."/>
            <person name="Steenwyk J.L."/>
            <person name="Rokas A."/>
            <person name="Carro J."/>
            <person name="Camarero S."/>
            <person name="Ferreira P."/>
            <person name="Molpeceres G."/>
            <person name="Ruiz-Duenas F.J."/>
            <person name="Serrano A."/>
            <person name="Henrissat B."/>
            <person name="Drula E."/>
            <person name="Hughes K.W."/>
            <person name="Mata J.L."/>
            <person name="Ishikawa N.K."/>
            <person name="Vargas-Isla R."/>
            <person name="Ushijima S."/>
            <person name="Smith C.A."/>
            <person name="Ahrendt S."/>
            <person name="Andreopoulos W."/>
            <person name="He G."/>
            <person name="Labutti K."/>
            <person name="Lipzen A."/>
            <person name="Ng V."/>
            <person name="Sandor L."/>
            <person name="Barry K."/>
            <person name="Martinez A.T."/>
            <person name="Xiao Y."/>
            <person name="Gibbons J.G."/>
            <person name="Terashima K."/>
            <person name="Hibbett D.S."/>
            <person name="Grigoriev I.V."/>
        </authorList>
    </citation>
    <scope>NUCLEOTIDE SEQUENCE</scope>
    <source>
        <strain evidence="6">TFB7829</strain>
    </source>
</reference>
<dbReference type="InterPro" id="IPR005122">
    <property type="entry name" value="Uracil-DNA_glycosylase-like"/>
</dbReference>
<dbReference type="GO" id="GO:0006285">
    <property type="term" value="P:base-excision repair, AP site formation"/>
    <property type="evidence" value="ECO:0007669"/>
    <property type="project" value="InterPro"/>
</dbReference>
<dbReference type="Pfam" id="PF03167">
    <property type="entry name" value="UDG"/>
    <property type="match status" value="1"/>
</dbReference>
<evidence type="ECO:0000256" key="2">
    <source>
        <dbReference type="ARBA" id="ARBA00022801"/>
    </source>
</evidence>
<dbReference type="PANTHER" id="PTHR12159">
    <property type="entry name" value="G/T AND G/U MISMATCH-SPECIFIC DNA GLYCOSYLASE"/>
    <property type="match status" value="1"/>
</dbReference>
<proteinExistence type="predicted"/>
<dbReference type="GO" id="GO:0004844">
    <property type="term" value="F:uracil DNA N-glycosylase activity"/>
    <property type="evidence" value="ECO:0007669"/>
    <property type="project" value="TreeGrafter"/>
</dbReference>
<dbReference type="GO" id="GO:0008263">
    <property type="term" value="F:pyrimidine-specific mismatch base pair DNA N-glycosylase activity"/>
    <property type="evidence" value="ECO:0007669"/>
    <property type="project" value="TreeGrafter"/>
</dbReference>
<gene>
    <name evidence="6" type="ORF">F5890DRAFT_186170</name>
</gene>
<evidence type="ECO:0000256" key="4">
    <source>
        <dbReference type="SAM" id="MobiDB-lite"/>
    </source>
</evidence>
<sequence length="332" mass="36696">MSHSTPALSSHQEAALGDDEEQSMEIMSLESAAESHTRFQKSISRFSFNGLSSTQQSPVQDTSSSSTSSAKTNPLLKSPLTSHLGKRSRTQYELPLTEDASPSKKPAKKKKPARGYSSPEVYAHLNHLNDCISESLDIIFCGINPGQRSAEIGHHFGHPSNHFWKCLHLSGLTPERVPPTEDFTLPERYQLGLTNIVERPTAEASELKNSEYKDGIAPFFSKMTRYNPRIACFIGLQTGRIVLDYVMRSRPKAERPTFSPGLQPYKLVHSKPRNGSAEAGSETVFYSIPSTSGKTQGYQIPDKVKLFTQLGVDLKMLKDGNLVTANLVEIMP</sequence>
<accession>A0AA38UR73</accession>
<dbReference type="CDD" id="cd10028">
    <property type="entry name" value="UDG-F2_TDG_MUG"/>
    <property type="match status" value="1"/>
</dbReference>
<protein>
    <submittedName>
        <fullName evidence="6">Uracil-DNA glycosylase-like protein</fullName>
    </submittedName>
</protein>
<feature type="compositionally biased region" description="Polar residues" evidence="4">
    <location>
        <begin position="1"/>
        <end position="12"/>
    </location>
</feature>
<comment type="caution">
    <text evidence="6">The sequence shown here is derived from an EMBL/GenBank/DDBJ whole genome shotgun (WGS) entry which is preliminary data.</text>
</comment>
<evidence type="ECO:0000313" key="7">
    <source>
        <dbReference type="Proteomes" id="UP001163850"/>
    </source>
</evidence>
<keyword evidence="3" id="KW-0234">DNA repair</keyword>
<organism evidence="6 7">
    <name type="scientific">Lentinula detonsa</name>
    <dbReference type="NCBI Taxonomy" id="2804962"/>
    <lineage>
        <taxon>Eukaryota</taxon>
        <taxon>Fungi</taxon>
        <taxon>Dikarya</taxon>
        <taxon>Basidiomycota</taxon>
        <taxon>Agaricomycotina</taxon>
        <taxon>Agaricomycetes</taxon>
        <taxon>Agaricomycetidae</taxon>
        <taxon>Agaricales</taxon>
        <taxon>Marasmiineae</taxon>
        <taxon>Omphalotaceae</taxon>
        <taxon>Lentinula</taxon>
    </lineage>
</organism>
<dbReference type="InterPro" id="IPR036895">
    <property type="entry name" value="Uracil-DNA_glycosylase-like_sf"/>
</dbReference>
<feature type="domain" description="Uracil-DNA glycosylase-like" evidence="5">
    <location>
        <begin position="134"/>
        <end position="249"/>
    </location>
</feature>
<feature type="region of interest" description="Disordered" evidence="4">
    <location>
        <begin position="50"/>
        <end position="115"/>
    </location>
</feature>
<dbReference type="AlphaFoldDB" id="A0AA38UR73"/>
<feature type="compositionally biased region" description="Low complexity" evidence="4">
    <location>
        <begin position="52"/>
        <end position="69"/>
    </location>
</feature>
<dbReference type="SUPFAM" id="SSF52141">
    <property type="entry name" value="Uracil-DNA glycosylase-like"/>
    <property type="match status" value="1"/>
</dbReference>
<evidence type="ECO:0000313" key="6">
    <source>
        <dbReference type="EMBL" id="KAJ3983515.1"/>
    </source>
</evidence>
<dbReference type="PANTHER" id="PTHR12159:SF9">
    <property type="entry name" value="G_T MISMATCH-SPECIFIC THYMINE DNA GLYCOSYLASE"/>
    <property type="match status" value="1"/>
</dbReference>
<keyword evidence="2" id="KW-0378">Hydrolase</keyword>
<evidence type="ECO:0000256" key="3">
    <source>
        <dbReference type="ARBA" id="ARBA00023204"/>
    </source>
</evidence>
<dbReference type="Proteomes" id="UP001163850">
    <property type="component" value="Unassembled WGS sequence"/>
</dbReference>
<name>A0AA38UR73_9AGAR</name>
<evidence type="ECO:0000256" key="1">
    <source>
        <dbReference type="ARBA" id="ARBA00022763"/>
    </source>
</evidence>
<dbReference type="InterPro" id="IPR015637">
    <property type="entry name" value="MUG/TDG"/>
</dbReference>
<dbReference type="EMBL" id="MU802019">
    <property type="protein sequence ID" value="KAJ3983515.1"/>
    <property type="molecule type" value="Genomic_DNA"/>
</dbReference>
<evidence type="ECO:0000259" key="5">
    <source>
        <dbReference type="Pfam" id="PF03167"/>
    </source>
</evidence>
<feature type="region of interest" description="Disordered" evidence="4">
    <location>
        <begin position="1"/>
        <end position="34"/>
    </location>
</feature>
<keyword evidence="1" id="KW-0227">DNA damage</keyword>